<dbReference type="HOGENOM" id="CLU_1734373_0_0_1"/>
<organism evidence="2">
    <name type="scientific">Oryza meridionalis</name>
    <dbReference type="NCBI Taxonomy" id="40149"/>
    <lineage>
        <taxon>Eukaryota</taxon>
        <taxon>Viridiplantae</taxon>
        <taxon>Streptophyta</taxon>
        <taxon>Embryophyta</taxon>
        <taxon>Tracheophyta</taxon>
        <taxon>Spermatophyta</taxon>
        <taxon>Magnoliopsida</taxon>
        <taxon>Liliopsida</taxon>
        <taxon>Poales</taxon>
        <taxon>Poaceae</taxon>
        <taxon>BOP clade</taxon>
        <taxon>Oryzoideae</taxon>
        <taxon>Oryzeae</taxon>
        <taxon>Oryzinae</taxon>
        <taxon>Oryza</taxon>
    </lineage>
</organism>
<dbReference type="Proteomes" id="UP000008021">
    <property type="component" value="Chromosome 10"/>
</dbReference>
<evidence type="ECO:0000313" key="3">
    <source>
        <dbReference type="Proteomes" id="UP000008021"/>
    </source>
</evidence>
<protein>
    <submittedName>
        <fullName evidence="2">Uncharacterized protein</fullName>
    </submittedName>
</protein>
<keyword evidence="3" id="KW-1185">Reference proteome</keyword>
<dbReference type="EnsemblPlants" id="OMERI10G06860.1">
    <property type="protein sequence ID" value="OMERI10G06860.1"/>
    <property type="gene ID" value="OMERI10G06860"/>
</dbReference>
<name>A0A0E0EXN0_9ORYZ</name>
<feature type="compositionally biased region" description="Basic and acidic residues" evidence="1">
    <location>
        <begin position="59"/>
        <end position="79"/>
    </location>
</feature>
<sequence>MEGRAGGRYCSVHIWYLPLCRGDGLCYVGGDLAMPPLRQGDVTAAAAMPGAASATVVPRDGRGAKEREKCEGVQKTGERQEDEEGPARSINHYGSHTVVEVLNEIFSSNVAELSVQIVKMGDGGILDVVTTLVASFSESRLCGVALMPFIE</sequence>
<reference evidence="2" key="2">
    <citation type="submission" date="2018-05" db="EMBL/GenBank/DDBJ databases">
        <title>OmerRS3 (Oryza meridionalis Reference Sequence Version 3).</title>
        <authorList>
            <person name="Zhang J."/>
            <person name="Kudrna D."/>
            <person name="Lee S."/>
            <person name="Talag J."/>
            <person name="Welchert J."/>
            <person name="Wing R.A."/>
        </authorList>
    </citation>
    <scope>NUCLEOTIDE SEQUENCE [LARGE SCALE GENOMIC DNA]</scope>
    <source>
        <strain evidence="2">cv. OR44</strain>
    </source>
</reference>
<accession>A0A0E0EXN0</accession>
<dbReference type="Gramene" id="OMERI10G06860.1">
    <property type="protein sequence ID" value="OMERI10G06860.1"/>
    <property type="gene ID" value="OMERI10G06860"/>
</dbReference>
<evidence type="ECO:0000313" key="2">
    <source>
        <dbReference type="EnsemblPlants" id="OMERI10G06860.1"/>
    </source>
</evidence>
<proteinExistence type="predicted"/>
<evidence type="ECO:0000256" key="1">
    <source>
        <dbReference type="SAM" id="MobiDB-lite"/>
    </source>
</evidence>
<dbReference type="AlphaFoldDB" id="A0A0E0EXN0"/>
<feature type="region of interest" description="Disordered" evidence="1">
    <location>
        <begin position="55"/>
        <end position="90"/>
    </location>
</feature>
<reference evidence="2" key="1">
    <citation type="submission" date="2015-04" db="UniProtKB">
        <authorList>
            <consortium name="EnsemblPlants"/>
        </authorList>
    </citation>
    <scope>IDENTIFICATION</scope>
</reference>